<reference evidence="2 3" key="2">
    <citation type="submission" date="2024-07" db="EMBL/GenBank/DDBJ databases">
        <authorList>
            <person name="Akdeniz Z."/>
        </authorList>
    </citation>
    <scope>NUCLEOTIDE SEQUENCE [LARGE SCALE GENOMIC DNA]</scope>
</reference>
<sequence length="100" mass="12234">MLHFAHKNQLYLIAQIFWTVQKYKQTFEEEIELIIKVDKIFCHRIMYFVACVYYELRLLSVMRVEMGFQMLSEDISISKIVARYVRKLKISYFVYCKQCQ</sequence>
<comment type="caution">
    <text evidence="1">The sequence shown here is derived from an EMBL/GenBank/DDBJ whole genome shotgun (WGS) entry which is preliminary data.</text>
</comment>
<name>A0AA86QG78_9EUKA</name>
<accession>A0AA86QG78</accession>
<protein>
    <submittedName>
        <fullName evidence="2">Hypothetical_protein</fullName>
    </submittedName>
</protein>
<evidence type="ECO:0000313" key="1">
    <source>
        <dbReference type="EMBL" id="CAI9952564.1"/>
    </source>
</evidence>
<dbReference type="AlphaFoldDB" id="A0AA86QG78"/>
<keyword evidence="3" id="KW-1185">Reference proteome</keyword>
<evidence type="ECO:0000313" key="3">
    <source>
        <dbReference type="Proteomes" id="UP001642409"/>
    </source>
</evidence>
<dbReference type="EMBL" id="CATOUU010000834">
    <property type="protein sequence ID" value="CAI9952564.1"/>
    <property type="molecule type" value="Genomic_DNA"/>
</dbReference>
<evidence type="ECO:0000313" key="2">
    <source>
        <dbReference type="EMBL" id="CAL5985003.1"/>
    </source>
</evidence>
<reference evidence="1" key="1">
    <citation type="submission" date="2023-06" db="EMBL/GenBank/DDBJ databases">
        <authorList>
            <person name="Kurt Z."/>
        </authorList>
    </citation>
    <scope>NUCLEOTIDE SEQUENCE</scope>
</reference>
<gene>
    <name evidence="1" type="ORF">HINF_LOCUS40209</name>
    <name evidence="2" type="ORF">HINF_LOCUS8464</name>
</gene>
<dbReference type="EMBL" id="CAXDID020000018">
    <property type="protein sequence ID" value="CAL5985003.1"/>
    <property type="molecule type" value="Genomic_DNA"/>
</dbReference>
<proteinExistence type="predicted"/>
<organism evidence="1">
    <name type="scientific">Hexamita inflata</name>
    <dbReference type="NCBI Taxonomy" id="28002"/>
    <lineage>
        <taxon>Eukaryota</taxon>
        <taxon>Metamonada</taxon>
        <taxon>Diplomonadida</taxon>
        <taxon>Hexamitidae</taxon>
        <taxon>Hexamitinae</taxon>
        <taxon>Hexamita</taxon>
    </lineage>
</organism>
<dbReference type="Proteomes" id="UP001642409">
    <property type="component" value="Unassembled WGS sequence"/>
</dbReference>